<keyword evidence="8" id="KW-1185">Reference proteome</keyword>
<dbReference type="SUPFAM" id="SSF57716">
    <property type="entry name" value="Glucocorticoid receptor-like (DNA-binding domain)"/>
    <property type="match status" value="1"/>
</dbReference>
<keyword evidence="2 4" id="KW-0863">Zinc-finger</keyword>
<feature type="region of interest" description="Disordered" evidence="5">
    <location>
        <begin position="55"/>
        <end position="87"/>
    </location>
</feature>
<dbReference type="Pfam" id="PF00320">
    <property type="entry name" value="GATA"/>
    <property type="match status" value="1"/>
</dbReference>
<dbReference type="CDD" id="cd00202">
    <property type="entry name" value="ZnF_GATA"/>
    <property type="match status" value="1"/>
</dbReference>
<keyword evidence="3" id="KW-0862">Zinc</keyword>
<comment type="caution">
    <text evidence="7">The sequence shown here is derived from an EMBL/GenBank/DDBJ whole genome shotgun (WGS) entry which is preliminary data.</text>
</comment>
<proteinExistence type="predicted"/>
<reference evidence="7 8" key="1">
    <citation type="journal article" date="2024" name="Plant Biotechnol. J.">
        <title>Dendrobium thyrsiflorum genome and its molecular insights into genes involved in important horticultural traits.</title>
        <authorList>
            <person name="Chen B."/>
            <person name="Wang J.Y."/>
            <person name="Zheng P.J."/>
            <person name="Li K.L."/>
            <person name="Liang Y.M."/>
            <person name="Chen X.F."/>
            <person name="Zhang C."/>
            <person name="Zhao X."/>
            <person name="He X."/>
            <person name="Zhang G.Q."/>
            <person name="Liu Z.J."/>
            <person name="Xu Q."/>
        </authorList>
    </citation>
    <scope>NUCLEOTIDE SEQUENCE [LARGE SCALE GENOMIC DNA]</scope>
    <source>
        <strain evidence="7">GZMU011</strain>
    </source>
</reference>
<feature type="compositionally biased region" description="Basic and acidic residues" evidence="5">
    <location>
        <begin position="1"/>
        <end position="12"/>
    </location>
</feature>
<name>A0ABD0TWD7_DENTH</name>
<dbReference type="PROSITE" id="PS00344">
    <property type="entry name" value="GATA_ZN_FINGER_1"/>
    <property type="match status" value="1"/>
</dbReference>
<dbReference type="PROSITE" id="PS50114">
    <property type="entry name" value="GATA_ZN_FINGER_2"/>
    <property type="match status" value="1"/>
</dbReference>
<feature type="compositionally biased region" description="Basic and acidic residues" evidence="5">
    <location>
        <begin position="68"/>
        <end position="78"/>
    </location>
</feature>
<accession>A0ABD0TWD7</accession>
<dbReference type="InterPro" id="IPR000679">
    <property type="entry name" value="Znf_GATA"/>
</dbReference>
<evidence type="ECO:0000256" key="4">
    <source>
        <dbReference type="PROSITE-ProRule" id="PRU00094"/>
    </source>
</evidence>
<evidence type="ECO:0000313" key="7">
    <source>
        <dbReference type="EMBL" id="KAL0904005.1"/>
    </source>
</evidence>
<evidence type="ECO:0000256" key="1">
    <source>
        <dbReference type="ARBA" id="ARBA00022723"/>
    </source>
</evidence>
<dbReference type="Proteomes" id="UP001552299">
    <property type="component" value="Unassembled WGS sequence"/>
</dbReference>
<dbReference type="PANTHER" id="PTHR47255:SF4">
    <property type="entry name" value="GATA ZINC FINGER DOMAIN-CONTAINING PROTEIN 12"/>
    <property type="match status" value="1"/>
</dbReference>
<evidence type="ECO:0000313" key="8">
    <source>
        <dbReference type="Proteomes" id="UP001552299"/>
    </source>
</evidence>
<dbReference type="Gene3D" id="3.30.50.10">
    <property type="entry name" value="Erythroid Transcription Factor GATA-1, subunit A"/>
    <property type="match status" value="1"/>
</dbReference>
<evidence type="ECO:0000256" key="3">
    <source>
        <dbReference type="ARBA" id="ARBA00022833"/>
    </source>
</evidence>
<dbReference type="AlphaFoldDB" id="A0ABD0TWD7"/>
<dbReference type="PANTHER" id="PTHR47255">
    <property type="entry name" value="GATA TRANSCRIPTION FACTOR 22-RELATED"/>
    <property type="match status" value="1"/>
</dbReference>
<evidence type="ECO:0000256" key="5">
    <source>
        <dbReference type="SAM" id="MobiDB-lite"/>
    </source>
</evidence>
<dbReference type="InterPro" id="IPR052138">
    <property type="entry name" value="GATA_ZnFinger_Domain"/>
</dbReference>
<gene>
    <name evidence="7" type="ORF">M5K25_026074</name>
</gene>
<evidence type="ECO:0000256" key="2">
    <source>
        <dbReference type="ARBA" id="ARBA00022771"/>
    </source>
</evidence>
<organism evidence="7 8">
    <name type="scientific">Dendrobium thyrsiflorum</name>
    <name type="common">Pinecone-like raceme dendrobium</name>
    <name type="synonym">Orchid</name>
    <dbReference type="NCBI Taxonomy" id="117978"/>
    <lineage>
        <taxon>Eukaryota</taxon>
        <taxon>Viridiplantae</taxon>
        <taxon>Streptophyta</taxon>
        <taxon>Embryophyta</taxon>
        <taxon>Tracheophyta</taxon>
        <taxon>Spermatophyta</taxon>
        <taxon>Magnoliopsida</taxon>
        <taxon>Liliopsida</taxon>
        <taxon>Asparagales</taxon>
        <taxon>Orchidaceae</taxon>
        <taxon>Epidendroideae</taxon>
        <taxon>Malaxideae</taxon>
        <taxon>Dendrobiinae</taxon>
        <taxon>Dendrobium</taxon>
    </lineage>
</organism>
<protein>
    <recommendedName>
        <fullName evidence="6">GATA-type domain-containing protein</fullName>
    </recommendedName>
</protein>
<keyword evidence="1" id="KW-0479">Metal-binding</keyword>
<dbReference type="EMBL" id="JANQDX010000019">
    <property type="protein sequence ID" value="KAL0904005.1"/>
    <property type="molecule type" value="Genomic_DNA"/>
</dbReference>
<feature type="region of interest" description="Disordered" evidence="5">
    <location>
        <begin position="1"/>
        <end position="37"/>
    </location>
</feature>
<feature type="domain" description="GATA-type" evidence="6">
    <location>
        <begin position="92"/>
        <end position="125"/>
    </location>
</feature>
<evidence type="ECO:0000259" key="6">
    <source>
        <dbReference type="PROSITE" id="PS50114"/>
    </source>
</evidence>
<sequence>MEERQLEIKEPSDDQYSSSCFYEAREGEEDQHESSVKWMSSKMRIMRKLMCSDQNHTVRKVKRSRQQIQDDQKKKGNKDQSSCGSSNNGVISRVCSDCSTTKTPLWRSGPLGPKSLCNACGIKQRKARKAMGTAVTVSGKLQPVVTIKPRMNKALKVDCSTVPFKKRCGFITSAETSQRKLSFEDIVISLNKSLLALNRVFPQDEKDAAILLMALSSGIVCSL</sequence>
<dbReference type="SMART" id="SM00401">
    <property type="entry name" value="ZnF_GATA"/>
    <property type="match status" value="1"/>
</dbReference>
<dbReference type="GO" id="GO:0008270">
    <property type="term" value="F:zinc ion binding"/>
    <property type="evidence" value="ECO:0007669"/>
    <property type="project" value="UniProtKB-KW"/>
</dbReference>
<dbReference type="InterPro" id="IPR013088">
    <property type="entry name" value="Znf_NHR/GATA"/>
</dbReference>